<accession>A0A9P7BW13</accession>
<sequence>MQANKSSSKAIKEAIRKKVIDLTIRLAELSEAEQTRQFACFPVRTTFIPCYMTLDSKIIHYHVLKSKKNPRTGSKFETWGAVVDLNKKAFEHQGFQKPLRFQGTLETDGVGVSIIKQNTDTSRKSPKPNTEKKVDGNQTEHIEGLGQADLKSTEGKCVLIDPGRRDLMYCMKETSTAEEKQTFIFTKNNRSKCSRHFRYLRKRTQPFVVQKAEAILSRSEPNSVDLKKFVQYIKTRASVKSTLCEYYGNETTKSKETYFPESEFDFRVDQKCNLYYGNLFIERIRGFFPQPEDYSTDSSVKVSNDSEKSKALGLAKEMCRRLQQSNYKKTISTALEKLQLLPFRKLKFSSELFFDQNDQKLVHSLKAKFGQDAVLVFGDWSAPNVKYQEMTRSKGLNRVSKKSGFVVYLINEYKTSSHCPICENELEKFKTISSPPLYQRKKKPYVLCNSLLRNKKTTLESRSSSRIEFSQDPK</sequence>
<gene>
    <name evidence="2" type="ORF">G6F64_002070</name>
</gene>
<dbReference type="EMBL" id="JAANQT010000173">
    <property type="protein sequence ID" value="KAG1313664.1"/>
    <property type="molecule type" value="Genomic_DNA"/>
</dbReference>
<reference evidence="2" key="1">
    <citation type="journal article" date="2020" name="Microb. Genom.">
        <title>Genetic diversity of clinical and environmental Mucorales isolates obtained from an investigation of mucormycosis cases among solid organ transplant recipients.</title>
        <authorList>
            <person name="Nguyen M.H."/>
            <person name="Kaul D."/>
            <person name="Muto C."/>
            <person name="Cheng S.J."/>
            <person name="Richter R.A."/>
            <person name="Bruno V.M."/>
            <person name="Liu G."/>
            <person name="Beyhan S."/>
            <person name="Sundermann A.J."/>
            <person name="Mounaud S."/>
            <person name="Pasculle A.W."/>
            <person name="Nierman W.C."/>
            <person name="Driscoll E."/>
            <person name="Cumbie R."/>
            <person name="Clancy C.J."/>
            <person name="Dupont C.L."/>
        </authorList>
    </citation>
    <scope>NUCLEOTIDE SEQUENCE</scope>
    <source>
        <strain evidence="2">GL11</strain>
    </source>
</reference>
<feature type="region of interest" description="Disordered" evidence="1">
    <location>
        <begin position="116"/>
        <end position="137"/>
    </location>
</feature>
<organism evidence="2 3">
    <name type="scientific">Rhizopus oryzae</name>
    <name type="common">Mucormycosis agent</name>
    <name type="synonym">Rhizopus arrhizus var. delemar</name>
    <dbReference type="NCBI Taxonomy" id="64495"/>
    <lineage>
        <taxon>Eukaryota</taxon>
        <taxon>Fungi</taxon>
        <taxon>Fungi incertae sedis</taxon>
        <taxon>Mucoromycota</taxon>
        <taxon>Mucoromycotina</taxon>
        <taxon>Mucoromycetes</taxon>
        <taxon>Mucorales</taxon>
        <taxon>Mucorineae</taxon>
        <taxon>Rhizopodaceae</taxon>
        <taxon>Rhizopus</taxon>
    </lineage>
</organism>
<name>A0A9P7BW13_RHIOR</name>
<dbReference type="Proteomes" id="UP000716291">
    <property type="component" value="Unassembled WGS sequence"/>
</dbReference>
<protein>
    <submittedName>
        <fullName evidence="2">Uncharacterized protein</fullName>
    </submittedName>
</protein>
<dbReference type="AlphaFoldDB" id="A0A9P7BW13"/>
<comment type="caution">
    <text evidence="2">The sequence shown here is derived from an EMBL/GenBank/DDBJ whole genome shotgun (WGS) entry which is preliminary data.</text>
</comment>
<proteinExistence type="predicted"/>
<evidence type="ECO:0000256" key="1">
    <source>
        <dbReference type="SAM" id="MobiDB-lite"/>
    </source>
</evidence>
<evidence type="ECO:0000313" key="3">
    <source>
        <dbReference type="Proteomes" id="UP000716291"/>
    </source>
</evidence>
<keyword evidence="3" id="KW-1185">Reference proteome</keyword>
<evidence type="ECO:0000313" key="2">
    <source>
        <dbReference type="EMBL" id="KAG1313664.1"/>
    </source>
</evidence>